<evidence type="ECO:0000256" key="1">
    <source>
        <dbReference type="ARBA" id="ARBA00023125"/>
    </source>
</evidence>
<dbReference type="PROSITE" id="PS51526">
    <property type="entry name" value="RFX_DBD"/>
    <property type="match status" value="1"/>
</dbReference>
<gene>
    <name evidence="4" type="ORF">BSL78_02361</name>
</gene>
<dbReference type="EMBL" id="MRZV01000050">
    <property type="protein sequence ID" value="PIK60669.1"/>
    <property type="molecule type" value="Genomic_DNA"/>
</dbReference>
<keyword evidence="5" id="KW-1185">Reference proteome</keyword>
<accession>A0A2G8LK89</accession>
<comment type="caution">
    <text evidence="4">The sequence shown here is derived from an EMBL/GenBank/DDBJ whole genome shotgun (WGS) entry which is preliminary data.</text>
</comment>
<evidence type="ECO:0000256" key="2">
    <source>
        <dbReference type="SAM" id="MobiDB-lite"/>
    </source>
</evidence>
<dbReference type="Pfam" id="PF18326">
    <property type="entry name" value="RFX5_N"/>
    <property type="match status" value="1"/>
</dbReference>
<dbReference type="AlphaFoldDB" id="A0A2G8LK89"/>
<feature type="compositionally biased region" description="Polar residues" evidence="2">
    <location>
        <begin position="34"/>
        <end position="51"/>
    </location>
</feature>
<organism evidence="4 5">
    <name type="scientific">Stichopus japonicus</name>
    <name type="common">Sea cucumber</name>
    <dbReference type="NCBI Taxonomy" id="307972"/>
    <lineage>
        <taxon>Eukaryota</taxon>
        <taxon>Metazoa</taxon>
        <taxon>Echinodermata</taxon>
        <taxon>Eleutherozoa</taxon>
        <taxon>Echinozoa</taxon>
        <taxon>Holothuroidea</taxon>
        <taxon>Aspidochirotacea</taxon>
        <taxon>Aspidochirotida</taxon>
        <taxon>Stichopodidae</taxon>
        <taxon>Apostichopus</taxon>
    </lineage>
</organism>
<evidence type="ECO:0000313" key="4">
    <source>
        <dbReference type="EMBL" id="PIK60669.1"/>
    </source>
</evidence>
<dbReference type="Pfam" id="PF02257">
    <property type="entry name" value="RFX_DNA_binding"/>
    <property type="match status" value="1"/>
</dbReference>
<feature type="non-terminal residue" evidence="4">
    <location>
        <position position="1"/>
    </location>
</feature>
<evidence type="ECO:0000313" key="5">
    <source>
        <dbReference type="Proteomes" id="UP000230750"/>
    </source>
</evidence>
<name>A0A2G8LK89_STIJA</name>
<dbReference type="GO" id="GO:0000981">
    <property type="term" value="F:DNA-binding transcription factor activity, RNA polymerase II-specific"/>
    <property type="evidence" value="ECO:0007669"/>
    <property type="project" value="TreeGrafter"/>
</dbReference>
<sequence>LSSKRKIESILSDVNNLGDVEKMLLYLRLPTGFSESDVSSFTKSSPSGPNSNREEHTKAYNWICSHLEESPDTSMPKQDVYEEYKAYCDSFTISAVCPADFGKIMKGVFPNMKRRRLGTRGKSRYPYKTIIKCIFVRTGMIQGEKNLYARVIFLS</sequence>
<dbReference type="OrthoDB" id="10069709at2759"/>
<dbReference type="GO" id="GO:0000978">
    <property type="term" value="F:RNA polymerase II cis-regulatory region sequence-specific DNA binding"/>
    <property type="evidence" value="ECO:0007669"/>
    <property type="project" value="TreeGrafter"/>
</dbReference>
<dbReference type="InterPro" id="IPR039779">
    <property type="entry name" value="RFX-like"/>
</dbReference>
<dbReference type="InterPro" id="IPR036390">
    <property type="entry name" value="WH_DNA-bd_sf"/>
</dbReference>
<dbReference type="InterPro" id="IPR036388">
    <property type="entry name" value="WH-like_DNA-bd_sf"/>
</dbReference>
<evidence type="ECO:0000259" key="3">
    <source>
        <dbReference type="PROSITE" id="PS51526"/>
    </source>
</evidence>
<feature type="domain" description="RFX-type winged-helix" evidence="3">
    <location>
        <begin position="59"/>
        <end position="137"/>
    </location>
</feature>
<dbReference type="PANTHER" id="PTHR12619:SF21">
    <property type="entry name" value="RFX-TYPE WINGED-HELIX DOMAIN-CONTAINING PROTEIN"/>
    <property type="match status" value="1"/>
</dbReference>
<reference evidence="4 5" key="1">
    <citation type="journal article" date="2017" name="PLoS Biol.">
        <title>The sea cucumber genome provides insights into morphological evolution and visceral regeneration.</title>
        <authorList>
            <person name="Zhang X."/>
            <person name="Sun L."/>
            <person name="Yuan J."/>
            <person name="Sun Y."/>
            <person name="Gao Y."/>
            <person name="Zhang L."/>
            <person name="Li S."/>
            <person name="Dai H."/>
            <person name="Hamel J.F."/>
            <person name="Liu C."/>
            <person name="Yu Y."/>
            <person name="Liu S."/>
            <person name="Lin W."/>
            <person name="Guo K."/>
            <person name="Jin S."/>
            <person name="Xu P."/>
            <person name="Storey K.B."/>
            <person name="Huan P."/>
            <person name="Zhang T."/>
            <person name="Zhou Y."/>
            <person name="Zhang J."/>
            <person name="Lin C."/>
            <person name="Li X."/>
            <person name="Xing L."/>
            <person name="Huo D."/>
            <person name="Sun M."/>
            <person name="Wang L."/>
            <person name="Mercier A."/>
            <person name="Li F."/>
            <person name="Yang H."/>
            <person name="Xiang J."/>
        </authorList>
    </citation>
    <scope>NUCLEOTIDE SEQUENCE [LARGE SCALE GENOMIC DNA]</scope>
    <source>
        <strain evidence="4">Shaxun</strain>
        <tissue evidence="4">Muscle</tissue>
    </source>
</reference>
<dbReference type="Proteomes" id="UP000230750">
    <property type="component" value="Unassembled WGS sequence"/>
</dbReference>
<dbReference type="Gene3D" id="6.10.140.1290">
    <property type="match status" value="1"/>
</dbReference>
<dbReference type="STRING" id="307972.A0A2G8LK89"/>
<dbReference type="InterPro" id="IPR003150">
    <property type="entry name" value="DNA-bd_RFX"/>
</dbReference>
<dbReference type="FunFam" id="1.10.10.10:FF:000422">
    <property type="entry name" value="DNA-binding protein RFX7"/>
    <property type="match status" value="1"/>
</dbReference>
<dbReference type="SUPFAM" id="SSF46785">
    <property type="entry name" value="Winged helix' DNA-binding domain"/>
    <property type="match status" value="1"/>
</dbReference>
<proteinExistence type="predicted"/>
<protein>
    <submittedName>
        <fullName evidence="4">Putative DNA-binding protein RFX5-like</fullName>
    </submittedName>
</protein>
<keyword evidence="1 4" id="KW-0238">DNA-binding</keyword>
<dbReference type="Gene3D" id="1.10.10.10">
    <property type="entry name" value="Winged helix-like DNA-binding domain superfamily/Winged helix DNA-binding domain"/>
    <property type="match status" value="1"/>
</dbReference>
<dbReference type="PANTHER" id="PTHR12619">
    <property type="entry name" value="RFX TRANSCRIPTION FACTOR FAMILY"/>
    <property type="match status" value="1"/>
</dbReference>
<feature type="region of interest" description="Disordered" evidence="2">
    <location>
        <begin position="34"/>
        <end position="54"/>
    </location>
</feature>